<feature type="transmembrane region" description="Helical" evidence="1">
    <location>
        <begin position="199"/>
        <end position="223"/>
    </location>
</feature>
<dbReference type="AlphaFoldDB" id="A0A8H6YM15"/>
<dbReference type="EMBL" id="JACAZI010000005">
    <property type="protein sequence ID" value="KAF7360769.1"/>
    <property type="molecule type" value="Genomic_DNA"/>
</dbReference>
<dbReference type="Pfam" id="PF20153">
    <property type="entry name" value="DUF6535"/>
    <property type="match status" value="1"/>
</dbReference>
<gene>
    <name evidence="3" type="ORF">MVEN_00808900</name>
</gene>
<evidence type="ECO:0000313" key="4">
    <source>
        <dbReference type="Proteomes" id="UP000620124"/>
    </source>
</evidence>
<sequence length="877" mass="98638">MADDGQTTPETISDSDRLIAVLQTCFSELSQKQDERTERLHRAVEALKSQAPASDKKTAFWNSYMKLADEHDKEFQQKYSTDLDTALIFHSLSKFSHSSHPPFPVIIVAVLSLLYISLFTTLLAALLAVLGKQWVMYYQAAGSRGTIEERGLERQRKLDGLRKWKFDAVLQAFPLLLQLALLLFSSALSLYLWTVHHSIAAIVLGFTLLGVSCYVFLLASAVLSPDSPFQTPLAPPLLSLMSKTRPTLDLLLECWELIQSSLASFFKSRPYILPFFSFTRSQQEVIPDYYFSRTSAEVPAVVWALETSTDPTVVSAAAEMAIGLQWPLDLDFKLLTDRLQEGFLTCFDNSFNGMALQKGMEKRAMNCGMAFGSLCHIALTSSRYHWWDLHWVWPPLDVNSEIVPLGTFERIFRGDLSTLNASDPVLIRWQLDVIPTLRLHEPKETTLGRILQGLEVANMPSLDEAIFATYLCCVNSLFDPVEPRILAEVDKRSESLQLFVSAATLAQLGARQLQYAKFTLTQSVEWVCLALKHLQQSLENLSESGDNKKWDSMTGSLLQFLAFTDASKLPDQPPLEFFSIISRALFASSSASLPAFLVLSRAKKWLLDPNLQPLMDRAAVWSQLGRVALEYPGVKVRYYKLGQHLADTPEWKSAIYHHPLTWITAFTIPESYLGGWKEFISVTRTVWLPVPDSQEKIEDKIEAWSVVIKALAKAWEIFGSSPTLRDCFLLARCTVDSSFRDWMHMPITRDIRSLVSPQLGASVLQVAANIRHANLIPGVGAHSQSTATDGLCNATPASERLADFLDVLGQKLSTEFAPTPGSEVQLNGLTRQYHNWGELRKHFVDELIAMEQLLDLREDEMGSRWVDQFGRDSRIPE</sequence>
<feature type="transmembrane region" description="Helical" evidence="1">
    <location>
        <begin position="103"/>
        <end position="130"/>
    </location>
</feature>
<dbReference type="InterPro" id="IPR045338">
    <property type="entry name" value="DUF6535"/>
</dbReference>
<organism evidence="3 4">
    <name type="scientific">Mycena venus</name>
    <dbReference type="NCBI Taxonomy" id="2733690"/>
    <lineage>
        <taxon>Eukaryota</taxon>
        <taxon>Fungi</taxon>
        <taxon>Dikarya</taxon>
        <taxon>Basidiomycota</taxon>
        <taxon>Agaricomycotina</taxon>
        <taxon>Agaricomycetes</taxon>
        <taxon>Agaricomycetidae</taxon>
        <taxon>Agaricales</taxon>
        <taxon>Marasmiineae</taxon>
        <taxon>Mycenaceae</taxon>
        <taxon>Mycena</taxon>
    </lineage>
</organism>
<reference evidence="3" key="1">
    <citation type="submission" date="2020-05" db="EMBL/GenBank/DDBJ databases">
        <title>Mycena genomes resolve the evolution of fungal bioluminescence.</title>
        <authorList>
            <person name="Tsai I.J."/>
        </authorList>
    </citation>
    <scope>NUCLEOTIDE SEQUENCE</scope>
    <source>
        <strain evidence="3">CCC161011</strain>
    </source>
</reference>
<keyword evidence="1" id="KW-0472">Membrane</keyword>
<keyword evidence="1" id="KW-1133">Transmembrane helix</keyword>
<evidence type="ECO:0000256" key="1">
    <source>
        <dbReference type="SAM" id="Phobius"/>
    </source>
</evidence>
<protein>
    <recommendedName>
        <fullName evidence="2">DUF6535 domain-containing protein</fullName>
    </recommendedName>
</protein>
<feature type="transmembrane region" description="Helical" evidence="1">
    <location>
        <begin position="172"/>
        <end position="193"/>
    </location>
</feature>
<feature type="domain" description="DUF6535" evidence="2">
    <location>
        <begin position="105"/>
        <end position="194"/>
    </location>
</feature>
<dbReference type="Proteomes" id="UP000620124">
    <property type="component" value="Unassembled WGS sequence"/>
</dbReference>
<comment type="caution">
    <text evidence="3">The sequence shown here is derived from an EMBL/GenBank/DDBJ whole genome shotgun (WGS) entry which is preliminary data.</text>
</comment>
<accession>A0A8H6YM15</accession>
<evidence type="ECO:0000313" key="3">
    <source>
        <dbReference type="EMBL" id="KAF7360769.1"/>
    </source>
</evidence>
<evidence type="ECO:0000259" key="2">
    <source>
        <dbReference type="Pfam" id="PF20153"/>
    </source>
</evidence>
<keyword evidence="1" id="KW-0812">Transmembrane</keyword>
<proteinExistence type="predicted"/>
<keyword evidence="4" id="KW-1185">Reference proteome</keyword>
<name>A0A8H6YM15_9AGAR</name>
<dbReference type="OrthoDB" id="3047348at2759"/>